<dbReference type="GeneID" id="3190354"/>
<accession>Q5Y0R9</accession>
<keyword evidence="2" id="KW-1188">Viral release from host cell</keyword>
<dbReference type="OrthoDB" id="21483at10239"/>
<proteinExistence type="inferred from homology"/>
<evidence type="ECO:0000256" key="1">
    <source>
        <dbReference type="ARBA" id="ARBA00022562"/>
    </source>
</evidence>
<name>Q5Y0R9_9ALPH</name>
<dbReference type="EMBL" id="AY714813">
    <property type="protein sequence ID" value="AAU88099.1"/>
    <property type="molecule type" value="Genomic_DNA"/>
</dbReference>
<reference evidence="4 5" key="1">
    <citation type="journal article" date="2005" name="Virology">
        <title>Complete genome sequence of cercopithecine herpesvirus 2 (SA8) and comparison with other simplexviruses.</title>
        <authorList>
            <person name="Tyler S.D."/>
            <person name="Peters G.A."/>
            <person name="Severini A."/>
        </authorList>
    </citation>
    <scope>NUCLEOTIDE SEQUENCE [LARGE SCALE GENOMIC DNA]</scope>
</reference>
<dbReference type="InterPro" id="IPR005208">
    <property type="entry name" value="Herpes_TT2"/>
</dbReference>
<keyword evidence="5" id="KW-1185">Reference proteome</keyword>
<dbReference type="Pfam" id="PF03581">
    <property type="entry name" value="Herpes_UL33"/>
    <property type="match status" value="1"/>
</dbReference>
<protein>
    <submittedName>
        <fullName evidence="4">UL33</fullName>
    </submittedName>
</protein>
<dbReference type="GO" id="GO:0019073">
    <property type="term" value="P:viral DNA genome packaging"/>
    <property type="evidence" value="ECO:0007669"/>
    <property type="project" value="InterPro"/>
</dbReference>
<dbReference type="RefSeq" id="YP_164476.1">
    <property type="nucleotide sequence ID" value="NC_006560.1"/>
</dbReference>
<dbReference type="KEGG" id="vg:3190354"/>
<sequence>MSSGDPRPRTLREAIPDCALLSRSLESLEESFVSRDGTDAADGAGGDAAVWFEDLTPVELEVVFPTTDAKLNYLSRTQRLASLLAYAGDIKAPAATDRGQTRPPPCAHAELLAQKRGRFAAVINRFLDLHQILRG</sequence>
<dbReference type="Proteomes" id="UP000137988">
    <property type="component" value="Segment"/>
</dbReference>
<evidence type="ECO:0000313" key="4">
    <source>
        <dbReference type="EMBL" id="AAU88099.1"/>
    </source>
</evidence>
<evidence type="ECO:0000256" key="2">
    <source>
        <dbReference type="ARBA" id="ARBA00022612"/>
    </source>
</evidence>
<keyword evidence="1" id="KW-1048">Host nucleus</keyword>
<organism evidence="4 5">
    <name type="scientific">Cercopithecine alphaherpesvirus 2</name>
    <dbReference type="NCBI Taxonomy" id="10317"/>
    <lineage>
        <taxon>Viruses</taxon>
        <taxon>Duplodnaviria</taxon>
        <taxon>Heunggongvirae</taxon>
        <taxon>Peploviricota</taxon>
        <taxon>Herviviricetes</taxon>
        <taxon>Herpesvirales</taxon>
        <taxon>Orthoherpesviridae</taxon>
        <taxon>Alphaherpesvirinae</taxon>
        <taxon>Simplexvirus</taxon>
        <taxon>Simplexvirus cercopithecinealpha2</taxon>
    </lineage>
</organism>
<keyword evidence="3" id="KW-0231">Viral genome packaging</keyword>
<evidence type="ECO:0000313" key="5">
    <source>
        <dbReference type="Proteomes" id="UP000137988"/>
    </source>
</evidence>
<gene>
    <name evidence="4" type="primary">UL33</name>
</gene>
<dbReference type="HAMAP" id="MF_04015">
    <property type="entry name" value="HSV_TRM2"/>
    <property type="match status" value="1"/>
</dbReference>
<evidence type="ECO:0000256" key="3">
    <source>
        <dbReference type="ARBA" id="ARBA00023219"/>
    </source>
</evidence>